<feature type="compositionally biased region" description="Polar residues" evidence="7">
    <location>
        <begin position="603"/>
        <end position="626"/>
    </location>
</feature>
<keyword evidence="5" id="KW-0326">Glycosidase</keyword>
<gene>
    <name evidence="10" type="ORF">BDK92_1944</name>
</gene>
<dbReference type="Gene3D" id="3.30.379.10">
    <property type="entry name" value="Chitobiase/beta-hexosaminidase domain 2-like"/>
    <property type="match status" value="1"/>
</dbReference>
<dbReference type="GO" id="GO:0004563">
    <property type="term" value="F:beta-N-acetylhexosaminidase activity"/>
    <property type="evidence" value="ECO:0007669"/>
    <property type="project" value="UniProtKB-EC"/>
</dbReference>
<dbReference type="InterPro" id="IPR029018">
    <property type="entry name" value="Hex-like_dom2"/>
</dbReference>
<feature type="region of interest" description="Disordered" evidence="7">
    <location>
        <begin position="562"/>
        <end position="626"/>
    </location>
</feature>
<dbReference type="CDD" id="cd06568">
    <property type="entry name" value="GH20_SpHex_like"/>
    <property type="match status" value="1"/>
</dbReference>
<keyword evidence="11" id="KW-1185">Reference proteome</keyword>
<dbReference type="GO" id="GO:0016020">
    <property type="term" value="C:membrane"/>
    <property type="evidence" value="ECO:0007669"/>
    <property type="project" value="TreeGrafter"/>
</dbReference>
<evidence type="ECO:0000256" key="7">
    <source>
        <dbReference type="SAM" id="MobiDB-lite"/>
    </source>
</evidence>
<evidence type="ECO:0000256" key="3">
    <source>
        <dbReference type="ARBA" id="ARBA00012663"/>
    </source>
</evidence>
<evidence type="ECO:0000259" key="8">
    <source>
        <dbReference type="Pfam" id="PF00728"/>
    </source>
</evidence>
<protein>
    <recommendedName>
        <fullName evidence="3">beta-N-acetylhexosaminidase</fullName>
        <ecNumber evidence="3">3.2.1.52</ecNumber>
    </recommendedName>
</protein>
<sequence length="626" mass="66792">MSTHHTGGNLGTAPNGNHPRSRPEEAELTMSSGPQEHAPARPAPPAPRTPEPGRATVRAGAATDARLTGVLPAPTRVRPAPGVRYRLTAETVIRTGADPAAGTVADYLATLLRPATGHPLPVTRADDGTLPPVDAITLLLDPTTETSETGTAGTGSAGSTHEGGYRLDVTGDGIVIRARDRAGLFHGVQTLRQLLPAAIESSTVQPGPWEVPGGEIVDTPRFAYRGAMLDVSRHFFEVPDVLRLVDQLARYKLNHLHLHLTDDQGWRIAIDSWPKLAEVGGATEVDGGVGGYYTQADYRTIVEYAATRHITVVPEIDLPGHTNAALHAYPELAPDGVAPAAYTGTEVGFSYLAVDNERTYDFVTDVLGELAALTPGAYLHVGGDEAFKLSPADYATVMNRVQRIVADTGRTVVGWHQLAPAEHVPGRVLQYWGTTTADEKVAAAVAQGARVIMSPGNRTYLDMKYTESTTLGQDWAGLIEVRTAYDWDPGTYLDGVPEEAVLGVEAPLWTETIRTVPEIEYMTFPRLVAVAELGWSTAPARDWESFRLRLAAHSPRWDTASIAYHPSPEVPWPTTTGTGPAVPSPRREIGPVEPTADGGAQPPESSISAPAGTTSLSRSDNQPSGR</sequence>
<feature type="domain" description="Beta-hexosaminidase bacterial type N-terminal" evidence="9">
    <location>
        <begin position="69"/>
        <end position="218"/>
    </location>
</feature>
<evidence type="ECO:0000256" key="6">
    <source>
        <dbReference type="PIRSR" id="PIRSR625705-1"/>
    </source>
</evidence>
<dbReference type="GO" id="GO:0030203">
    <property type="term" value="P:glycosaminoglycan metabolic process"/>
    <property type="evidence" value="ECO:0007669"/>
    <property type="project" value="TreeGrafter"/>
</dbReference>
<evidence type="ECO:0000259" key="9">
    <source>
        <dbReference type="Pfam" id="PF02838"/>
    </source>
</evidence>
<name>A0A495JH32_9ACTN</name>
<dbReference type="PANTHER" id="PTHR22600:SF57">
    <property type="entry name" value="BETA-N-ACETYLHEXOSAMINIDASE"/>
    <property type="match status" value="1"/>
</dbReference>
<dbReference type="EC" id="3.2.1.52" evidence="3"/>
<dbReference type="InterPro" id="IPR017853">
    <property type="entry name" value="GH"/>
</dbReference>
<feature type="domain" description="Glycoside hydrolase family 20 catalytic" evidence="8">
    <location>
        <begin position="222"/>
        <end position="387"/>
    </location>
</feature>
<feature type="active site" description="Proton donor" evidence="6">
    <location>
        <position position="385"/>
    </location>
</feature>
<feature type="domain" description="Glycoside hydrolase family 20 catalytic" evidence="8">
    <location>
        <begin position="397"/>
        <end position="537"/>
    </location>
</feature>
<keyword evidence="4" id="KW-0378">Hydrolase</keyword>
<dbReference type="Proteomes" id="UP000277671">
    <property type="component" value="Unassembled WGS sequence"/>
</dbReference>
<organism evidence="10 11">
    <name type="scientific">Micromonospora pisi</name>
    <dbReference type="NCBI Taxonomy" id="589240"/>
    <lineage>
        <taxon>Bacteria</taxon>
        <taxon>Bacillati</taxon>
        <taxon>Actinomycetota</taxon>
        <taxon>Actinomycetes</taxon>
        <taxon>Micromonosporales</taxon>
        <taxon>Micromonosporaceae</taxon>
        <taxon>Micromonospora</taxon>
    </lineage>
</organism>
<dbReference type="SUPFAM" id="SSF55545">
    <property type="entry name" value="beta-N-acetylhexosaminidase-like domain"/>
    <property type="match status" value="1"/>
</dbReference>
<evidence type="ECO:0000256" key="4">
    <source>
        <dbReference type="ARBA" id="ARBA00022801"/>
    </source>
</evidence>
<reference evidence="10 11" key="1">
    <citation type="submission" date="2018-10" db="EMBL/GenBank/DDBJ databases">
        <title>Sequencing the genomes of 1000 actinobacteria strains.</title>
        <authorList>
            <person name="Klenk H.-P."/>
        </authorList>
    </citation>
    <scope>NUCLEOTIDE SEQUENCE [LARGE SCALE GENOMIC DNA]</scope>
    <source>
        <strain evidence="10 11">DSM 45175</strain>
    </source>
</reference>
<dbReference type="PANTHER" id="PTHR22600">
    <property type="entry name" value="BETA-HEXOSAMINIDASE"/>
    <property type="match status" value="1"/>
</dbReference>
<dbReference type="AlphaFoldDB" id="A0A495JH32"/>
<accession>A0A495JH32</accession>
<dbReference type="PRINTS" id="PR00738">
    <property type="entry name" value="GLHYDRLASE20"/>
</dbReference>
<dbReference type="InterPro" id="IPR015882">
    <property type="entry name" value="HEX_bac_N"/>
</dbReference>
<evidence type="ECO:0000256" key="5">
    <source>
        <dbReference type="ARBA" id="ARBA00023295"/>
    </source>
</evidence>
<comment type="similarity">
    <text evidence="2">Belongs to the glycosyl hydrolase 20 family.</text>
</comment>
<dbReference type="OrthoDB" id="9763537at2"/>
<comment type="caution">
    <text evidence="10">The sequence shown here is derived from an EMBL/GenBank/DDBJ whole genome shotgun (WGS) entry which is preliminary data.</text>
</comment>
<dbReference type="GO" id="GO:0005975">
    <property type="term" value="P:carbohydrate metabolic process"/>
    <property type="evidence" value="ECO:0007669"/>
    <property type="project" value="InterPro"/>
</dbReference>
<evidence type="ECO:0000313" key="11">
    <source>
        <dbReference type="Proteomes" id="UP000277671"/>
    </source>
</evidence>
<dbReference type="InterPro" id="IPR015883">
    <property type="entry name" value="Glyco_hydro_20_cat"/>
</dbReference>
<feature type="region of interest" description="Disordered" evidence="7">
    <location>
        <begin position="1"/>
        <end position="75"/>
    </location>
</feature>
<dbReference type="Pfam" id="PF00728">
    <property type="entry name" value="Glyco_hydro_20"/>
    <property type="match status" value="2"/>
</dbReference>
<dbReference type="SUPFAM" id="SSF51445">
    <property type="entry name" value="(Trans)glycosidases"/>
    <property type="match status" value="1"/>
</dbReference>
<evidence type="ECO:0000313" key="10">
    <source>
        <dbReference type="EMBL" id="RKR87652.1"/>
    </source>
</evidence>
<dbReference type="EMBL" id="RBKT01000001">
    <property type="protein sequence ID" value="RKR87652.1"/>
    <property type="molecule type" value="Genomic_DNA"/>
</dbReference>
<evidence type="ECO:0000256" key="2">
    <source>
        <dbReference type="ARBA" id="ARBA00006285"/>
    </source>
</evidence>
<feature type="region of interest" description="Disordered" evidence="7">
    <location>
        <begin position="143"/>
        <end position="164"/>
    </location>
</feature>
<dbReference type="Pfam" id="PF02838">
    <property type="entry name" value="Glyco_hydro_20b"/>
    <property type="match status" value="1"/>
</dbReference>
<dbReference type="InterPro" id="IPR025705">
    <property type="entry name" value="Beta_hexosaminidase_sua/sub"/>
</dbReference>
<feature type="compositionally biased region" description="Pro residues" evidence="7">
    <location>
        <begin position="41"/>
        <end position="50"/>
    </location>
</feature>
<dbReference type="Gene3D" id="3.20.20.80">
    <property type="entry name" value="Glycosidases"/>
    <property type="match status" value="1"/>
</dbReference>
<evidence type="ECO:0000256" key="1">
    <source>
        <dbReference type="ARBA" id="ARBA00001231"/>
    </source>
</evidence>
<comment type="catalytic activity">
    <reaction evidence="1">
        <text>Hydrolysis of terminal non-reducing N-acetyl-D-hexosamine residues in N-acetyl-beta-D-hexosaminides.</text>
        <dbReference type="EC" id="3.2.1.52"/>
    </reaction>
</comment>
<proteinExistence type="inferred from homology"/>